<dbReference type="EC" id="2.7.11.1" evidence="1"/>
<organism evidence="10 11">
    <name type="scientific">Pseudocercospora eumusae</name>
    <dbReference type="NCBI Taxonomy" id="321146"/>
    <lineage>
        <taxon>Eukaryota</taxon>
        <taxon>Fungi</taxon>
        <taxon>Dikarya</taxon>
        <taxon>Ascomycota</taxon>
        <taxon>Pezizomycotina</taxon>
        <taxon>Dothideomycetes</taxon>
        <taxon>Dothideomycetidae</taxon>
        <taxon>Mycosphaerellales</taxon>
        <taxon>Mycosphaerellaceae</taxon>
        <taxon>Pseudocercospora</taxon>
    </lineage>
</organism>
<evidence type="ECO:0000256" key="1">
    <source>
        <dbReference type="ARBA" id="ARBA00012513"/>
    </source>
</evidence>
<dbReference type="AlphaFoldDB" id="A0A139GZX6"/>
<dbReference type="OrthoDB" id="310217at2759"/>
<dbReference type="SUPFAM" id="SSF56112">
    <property type="entry name" value="Protein kinase-like (PK-like)"/>
    <property type="match status" value="1"/>
</dbReference>
<dbReference type="PROSITE" id="PS50011">
    <property type="entry name" value="PROTEIN_KINASE_DOM"/>
    <property type="match status" value="1"/>
</dbReference>
<proteinExistence type="predicted"/>
<name>A0A139GZX6_9PEZI</name>
<dbReference type="InterPro" id="IPR008271">
    <property type="entry name" value="Ser/Thr_kinase_AS"/>
</dbReference>
<protein>
    <recommendedName>
        <fullName evidence="1">non-specific serine/threonine protein kinase</fullName>
        <ecNumber evidence="1">2.7.11.1</ecNumber>
    </recommendedName>
</protein>
<dbReference type="STRING" id="321146.A0A139GZX6"/>
<dbReference type="PROSITE" id="PS00108">
    <property type="entry name" value="PROTEIN_KINASE_ST"/>
    <property type="match status" value="1"/>
</dbReference>
<accession>A0A139GZX6</accession>
<keyword evidence="2" id="KW-0723">Serine/threonine-protein kinase</keyword>
<dbReference type="EMBL" id="LFZN01000201">
    <property type="protein sequence ID" value="KXS95766.1"/>
    <property type="molecule type" value="Genomic_DNA"/>
</dbReference>
<dbReference type="Proteomes" id="UP000070133">
    <property type="component" value="Unassembled WGS sequence"/>
</dbReference>
<evidence type="ECO:0000256" key="2">
    <source>
        <dbReference type="ARBA" id="ARBA00022527"/>
    </source>
</evidence>
<gene>
    <name evidence="10" type="ORF">AC578_1726</name>
</gene>
<comment type="catalytic activity">
    <reaction evidence="7">
        <text>L-threonyl-[protein] + ATP = O-phospho-L-threonyl-[protein] + ADP + H(+)</text>
        <dbReference type="Rhea" id="RHEA:46608"/>
        <dbReference type="Rhea" id="RHEA-COMP:11060"/>
        <dbReference type="Rhea" id="RHEA-COMP:11605"/>
        <dbReference type="ChEBI" id="CHEBI:15378"/>
        <dbReference type="ChEBI" id="CHEBI:30013"/>
        <dbReference type="ChEBI" id="CHEBI:30616"/>
        <dbReference type="ChEBI" id="CHEBI:61977"/>
        <dbReference type="ChEBI" id="CHEBI:456216"/>
        <dbReference type="EC" id="2.7.11.1"/>
    </reaction>
</comment>
<dbReference type="GO" id="GO:0004674">
    <property type="term" value="F:protein serine/threonine kinase activity"/>
    <property type="evidence" value="ECO:0007669"/>
    <property type="project" value="UniProtKB-KW"/>
</dbReference>
<dbReference type="PANTHER" id="PTHR43671">
    <property type="entry name" value="SERINE/THREONINE-PROTEIN KINASE NEK"/>
    <property type="match status" value="1"/>
</dbReference>
<evidence type="ECO:0000256" key="4">
    <source>
        <dbReference type="ARBA" id="ARBA00022741"/>
    </source>
</evidence>
<evidence type="ECO:0000256" key="8">
    <source>
        <dbReference type="ARBA" id="ARBA00048679"/>
    </source>
</evidence>
<reference evidence="10 11" key="1">
    <citation type="submission" date="2015-07" db="EMBL/GenBank/DDBJ databases">
        <title>Comparative genomics of the Sigatoka disease complex on banana suggests a link between parallel evolutionary changes in Pseudocercospora fijiensis and Pseudocercospora eumusae and increased virulence on the banana host.</title>
        <authorList>
            <person name="Chang T.-C."/>
            <person name="Salvucci A."/>
            <person name="Crous P.W."/>
            <person name="Stergiopoulos I."/>
        </authorList>
    </citation>
    <scope>NUCLEOTIDE SEQUENCE [LARGE SCALE GENOMIC DNA]</scope>
    <source>
        <strain evidence="10 11">CBS 114824</strain>
    </source>
</reference>
<dbReference type="Gene3D" id="1.10.510.10">
    <property type="entry name" value="Transferase(Phosphotransferase) domain 1"/>
    <property type="match status" value="1"/>
</dbReference>
<dbReference type="PANTHER" id="PTHR43671:SF98">
    <property type="entry name" value="SERINE_THREONINE-PROTEIN KINASE NEK11"/>
    <property type="match status" value="1"/>
</dbReference>
<evidence type="ECO:0000313" key="10">
    <source>
        <dbReference type="EMBL" id="KXS95766.1"/>
    </source>
</evidence>
<keyword evidence="5" id="KW-0418">Kinase</keyword>
<comment type="caution">
    <text evidence="10">The sequence shown here is derived from an EMBL/GenBank/DDBJ whole genome shotgun (WGS) entry which is preliminary data.</text>
</comment>
<dbReference type="Pfam" id="PF00069">
    <property type="entry name" value="Pkinase"/>
    <property type="match status" value="1"/>
</dbReference>
<comment type="catalytic activity">
    <reaction evidence="8">
        <text>L-seryl-[protein] + ATP = O-phospho-L-seryl-[protein] + ADP + H(+)</text>
        <dbReference type="Rhea" id="RHEA:17989"/>
        <dbReference type="Rhea" id="RHEA-COMP:9863"/>
        <dbReference type="Rhea" id="RHEA-COMP:11604"/>
        <dbReference type="ChEBI" id="CHEBI:15378"/>
        <dbReference type="ChEBI" id="CHEBI:29999"/>
        <dbReference type="ChEBI" id="CHEBI:30616"/>
        <dbReference type="ChEBI" id="CHEBI:83421"/>
        <dbReference type="ChEBI" id="CHEBI:456216"/>
        <dbReference type="EC" id="2.7.11.1"/>
    </reaction>
</comment>
<dbReference type="InterPro" id="IPR011009">
    <property type="entry name" value="Kinase-like_dom_sf"/>
</dbReference>
<dbReference type="GO" id="GO:0005634">
    <property type="term" value="C:nucleus"/>
    <property type="evidence" value="ECO:0007669"/>
    <property type="project" value="TreeGrafter"/>
</dbReference>
<dbReference type="SMART" id="SM00220">
    <property type="entry name" value="S_TKc"/>
    <property type="match status" value="1"/>
</dbReference>
<keyword evidence="4" id="KW-0547">Nucleotide-binding</keyword>
<evidence type="ECO:0000256" key="5">
    <source>
        <dbReference type="ARBA" id="ARBA00022777"/>
    </source>
</evidence>
<evidence type="ECO:0000256" key="3">
    <source>
        <dbReference type="ARBA" id="ARBA00022679"/>
    </source>
</evidence>
<keyword evidence="3" id="KW-0808">Transferase</keyword>
<feature type="domain" description="Protein kinase" evidence="9">
    <location>
        <begin position="205"/>
        <end position="516"/>
    </location>
</feature>
<sequence length="559" mass="62926">MASAADLEEIFVTFGLQIVSEDDREEVRGNLHDEAATLDEQDLRDLAERCFKCNDVSGRIMPLKDSVSDRREARHAMRADEKAMLDNDELVLRNLQREEVAELQKLHDSVTSLTSALPRFAAAVQDRLQNARDAIGYFDEVVDSPARHPAEARQEPPEGQPAGKKIRGRYAAHIYTSALAEYEALQARSSAGIPRYPPLNLPGGWLPVQNINSGGMGKVKIFARFNSHHTLIGRVVQKDTFRPNEGSFEFSTKWYGPPGDRVPLELWTHRLVFSKSKKIIDLADVNPMVDDFRFYYRLYLAYAAHGDLCKTMERYWQRENDMQQYCRPPKGFVLYVFKALVEAALALREGDGVREVVHRDLKPDNILLDLPDDDSFPNYPEPKMTDFGLAILTREDDRWNPSLFHGAGTLGYLAPEQLSFINSETGEPCDDWKILSPCNVWGIGAVLHALMQCDALSAADQPSYLPGETTEYKIDDEYVLWKYGADIVELANRCMKYDPKDRPSLKDLEASVAELIAKDPEAAQANGGMQDPADVVLVNADDYRMGMSMAQIFQPEEGA</sequence>
<keyword evidence="6" id="KW-0067">ATP-binding</keyword>
<dbReference type="InterPro" id="IPR050660">
    <property type="entry name" value="NEK_Ser/Thr_kinase"/>
</dbReference>
<evidence type="ECO:0000313" key="11">
    <source>
        <dbReference type="Proteomes" id="UP000070133"/>
    </source>
</evidence>
<keyword evidence="11" id="KW-1185">Reference proteome</keyword>
<evidence type="ECO:0000256" key="7">
    <source>
        <dbReference type="ARBA" id="ARBA00047899"/>
    </source>
</evidence>
<evidence type="ECO:0000259" key="9">
    <source>
        <dbReference type="PROSITE" id="PS50011"/>
    </source>
</evidence>
<evidence type="ECO:0000256" key="6">
    <source>
        <dbReference type="ARBA" id="ARBA00022840"/>
    </source>
</evidence>
<dbReference type="InterPro" id="IPR000719">
    <property type="entry name" value="Prot_kinase_dom"/>
</dbReference>
<dbReference type="GO" id="GO:0005524">
    <property type="term" value="F:ATP binding"/>
    <property type="evidence" value="ECO:0007669"/>
    <property type="project" value="UniProtKB-KW"/>
</dbReference>